<feature type="domain" description="B12-binding" evidence="6">
    <location>
        <begin position="4"/>
        <end position="145"/>
    </location>
</feature>
<evidence type="ECO:0000313" key="9">
    <source>
        <dbReference type="Proteomes" id="UP000253034"/>
    </source>
</evidence>
<dbReference type="GO" id="GO:0046872">
    <property type="term" value="F:metal ion binding"/>
    <property type="evidence" value="ECO:0007669"/>
    <property type="project" value="UniProtKB-KW"/>
</dbReference>
<gene>
    <name evidence="8" type="ORF">DFR58_1274</name>
</gene>
<dbReference type="SMART" id="SM00729">
    <property type="entry name" value="Elp3"/>
    <property type="match status" value="1"/>
</dbReference>
<dbReference type="Proteomes" id="UP000253034">
    <property type="component" value="Unassembled WGS sequence"/>
</dbReference>
<reference evidence="8 9" key="1">
    <citation type="submission" date="2018-07" db="EMBL/GenBank/DDBJ databases">
        <title>Genomic Encyclopedia of Type Strains, Phase IV (KMG-IV): sequencing the most valuable type-strain genomes for metagenomic binning, comparative biology and taxonomic classification.</title>
        <authorList>
            <person name="Goeker M."/>
        </authorList>
    </citation>
    <scope>NUCLEOTIDE SEQUENCE [LARGE SCALE GENOMIC DNA]</scope>
    <source>
        <strain evidence="8 9">DSM 27016</strain>
    </source>
</reference>
<dbReference type="CDD" id="cd02068">
    <property type="entry name" value="radical_SAM_B12_BD"/>
    <property type="match status" value="1"/>
</dbReference>
<keyword evidence="3" id="KW-0479">Metal-binding</keyword>
<dbReference type="Pfam" id="PF04055">
    <property type="entry name" value="Radical_SAM"/>
    <property type="match status" value="1"/>
</dbReference>
<dbReference type="InterPro" id="IPR006638">
    <property type="entry name" value="Elp3/MiaA/NifB-like_rSAM"/>
</dbReference>
<dbReference type="Pfam" id="PF02310">
    <property type="entry name" value="B12-binding"/>
    <property type="match status" value="1"/>
</dbReference>
<dbReference type="OrthoDB" id="9801424at2"/>
<keyword evidence="2" id="KW-0949">S-adenosyl-L-methionine</keyword>
<proteinExistence type="predicted"/>
<dbReference type="CDD" id="cd01335">
    <property type="entry name" value="Radical_SAM"/>
    <property type="match status" value="1"/>
</dbReference>
<dbReference type="GO" id="GO:0051539">
    <property type="term" value="F:4 iron, 4 sulfur cluster binding"/>
    <property type="evidence" value="ECO:0007669"/>
    <property type="project" value="UniProtKB-KW"/>
</dbReference>
<keyword evidence="4" id="KW-0408">Iron</keyword>
<dbReference type="InterPro" id="IPR058240">
    <property type="entry name" value="rSAM_sf"/>
</dbReference>
<evidence type="ECO:0000256" key="5">
    <source>
        <dbReference type="ARBA" id="ARBA00023014"/>
    </source>
</evidence>
<dbReference type="PROSITE" id="PS51332">
    <property type="entry name" value="B12_BINDING"/>
    <property type="match status" value="1"/>
</dbReference>
<dbReference type="EMBL" id="QPJT01000027">
    <property type="protein sequence ID" value="RCX11128.1"/>
    <property type="molecule type" value="Genomic_DNA"/>
</dbReference>
<comment type="caution">
    <text evidence="8">The sequence shown here is derived from an EMBL/GenBank/DDBJ whole genome shotgun (WGS) entry which is preliminary data.</text>
</comment>
<dbReference type="SFLD" id="SFLDG01082">
    <property type="entry name" value="B12-binding_domain_containing"/>
    <property type="match status" value="1"/>
</dbReference>
<evidence type="ECO:0000256" key="1">
    <source>
        <dbReference type="ARBA" id="ARBA00001966"/>
    </source>
</evidence>
<dbReference type="Gene3D" id="3.80.30.20">
    <property type="entry name" value="tm_1862 like domain"/>
    <property type="match status" value="1"/>
</dbReference>
<dbReference type="InterPro" id="IPR007197">
    <property type="entry name" value="rSAM"/>
</dbReference>
<dbReference type="InterPro" id="IPR023404">
    <property type="entry name" value="rSAM_horseshoe"/>
</dbReference>
<dbReference type="SFLD" id="SFLDS00029">
    <property type="entry name" value="Radical_SAM"/>
    <property type="match status" value="1"/>
</dbReference>
<dbReference type="SUPFAM" id="SSF52242">
    <property type="entry name" value="Cobalamin (vitamin B12)-binding domain"/>
    <property type="match status" value="1"/>
</dbReference>
<keyword evidence="9" id="KW-1185">Reference proteome</keyword>
<comment type="cofactor">
    <cofactor evidence="1">
        <name>[4Fe-4S] cluster</name>
        <dbReference type="ChEBI" id="CHEBI:49883"/>
    </cofactor>
</comment>
<name>A0A369AS08_9FIRM</name>
<dbReference type="InterPro" id="IPR036724">
    <property type="entry name" value="Cobalamin-bd_sf"/>
</dbReference>
<keyword evidence="5" id="KW-0411">Iron-sulfur</keyword>
<dbReference type="SFLD" id="SFLDG01123">
    <property type="entry name" value="methyltransferase_(Class_B)"/>
    <property type="match status" value="1"/>
</dbReference>
<organism evidence="8 9">
    <name type="scientific">Anaerobacterium chartisolvens</name>
    <dbReference type="NCBI Taxonomy" id="1297424"/>
    <lineage>
        <taxon>Bacteria</taxon>
        <taxon>Bacillati</taxon>
        <taxon>Bacillota</taxon>
        <taxon>Clostridia</taxon>
        <taxon>Eubacteriales</taxon>
        <taxon>Oscillospiraceae</taxon>
        <taxon>Anaerobacterium</taxon>
    </lineage>
</organism>
<dbReference type="PROSITE" id="PS51918">
    <property type="entry name" value="RADICAL_SAM"/>
    <property type="match status" value="1"/>
</dbReference>
<dbReference type="SUPFAM" id="SSF102114">
    <property type="entry name" value="Radical SAM enzymes"/>
    <property type="match status" value="1"/>
</dbReference>
<evidence type="ECO:0000259" key="6">
    <source>
        <dbReference type="PROSITE" id="PS51332"/>
    </source>
</evidence>
<dbReference type="InterPro" id="IPR034466">
    <property type="entry name" value="Methyltransferase_Class_B"/>
</dbReference>
<evidence type="ECO:0000256" key="4">
    <source>
        <dbReference type="ARBA" id="ARBA00023004"/>
    </source>
</evidence>
<evidence type="ECO:0000259" key="7">
    <source>
        <dbReference type="PROSITE" id="PS51918"/>
    </source>
</evidence>
<dbReference type="GO" id="GO:0031419">
    <property type="term" value="F:cobalamin binding"/>
    <property type="evidence" value="ECO:0007669"/>
    <property type="project" value="InterPro"/>
</dbReference>
<dbReference type="AlphaFoldDB" id="A0A369AS08"/>
<sequence>MKVAFVMIDPMIGKRLHRAGGAIYALSSYLKDRNPYISGIDTKIFNFNSLYTGPLNLYISAIVDYKPDVIGFSTYCWNVEIVKNLIRSIRKLLPDATVILGGPEVSYNSEELMSDHKEIDLIIRGEGEITFNEVISHLYTNKELTGVSGITYRTKNGNVVQNADRPLHPVLDDFPSPFLNGTINLAESDGEVAYETVRGCKFRCSYCLHTKGMSHVREYSLERVEEELRLILLSPCVKIIWFLDPTFNAEEERALKVLEIIERYNPNMPLAFEIRADLLTDRLIEQFGRLNVAEVGIGLQSYSESANKHIHRKNNIEIIEEKLGKLKKAIAHSCEQFDIDLIYGLPGDLFENYKKSVDYILYLGGRIYYQPLRIFKGTQLYNDSEDYGIVFNGTAPYNVLSNSTYDMEQMVSSYCLNVGIDYINRGGIYNDIISAIKEAKQCAYSDILQLIGRYFWDKQAYDIFRVSNWTPDDRSDASVFDDFCQFLGSYMLKENNMDLSRKVREKIDGYLDMEKDISKSMYSQYGYFQLTI</sequence>
<accession>A0A369AS08</accession>
<dbReference type="GO" id="GO:0005829">
    <property type="term" value="C:cytosol"/>
    <property type="evidence" value="ECO:0007669"/>
    <property type="project" value="TreeGrafter"/>
</dbReference>
<dbReference type="PANTHER" id="PTHR43409">
    <property type="entry name" value="ANAEROBIC MAGNESIUM-PROTOPORPHYRIN IX MONOMETHYL ESTER CYCLASE-RELATED"/>
    <property type="match status" value="1"/>
</dbReference>
<evidence type="ECO:0000256" key="3">
    <source>
        <dbReference type="ARBA" id="ARBA00022723"/>
    </source>
</evidence>
<dbReference type="InterPro" id="IPR006158">
    <property type="entry name" value="Cobalamin-bd"/>
</dbReference>
<dbReference type="Gene3D" id="3.40.50.280">
    <property type="entry name" value="Cobalamin-binding domain"/>
    <property type="match status" value="1"/>
</dbReference>
<evidence type="ECO:0000256" key="2">
    <source>
        <dbReference type="ARBA" id="ARBA00022691"/>
    </source>
</evidence>
<protein>
    <submittedName>
        <fullName evidence="8">Radical SAM superfamily enzyme YgiQ (UPF0313 family)</fullName>
    </submittedName>
</protein>
<evidence type="ECO:0000313" key="8">
    <source>
        <dbReference type="EMBL" id="RCX11128.1"/>
    </source>
</evidence>
<dbReference type="InterPro" id="IPR051198">
    <property type="entry name" value="BchE-like"/>
</dbReference>
<feature type="domain" description="Radical SAM core" evidence="7">
    <location>
        <begin position="185"/>
        <end position="406"/>
    </location>
</feature>
<dbReference type="RefSeq" id="WP_114299226.1">
    <property type="nucleotide sequence ID" value="NZ_QPJT01000027.1"/>
</dbReference>
<dbReference type="GO" id="GO:0003824">
    <property type="term" value="F:catalytic activity"/>
    <property type="evidence" value="ECO:0007669"/>
    <property type="project" value="InterPro"/>
</dbReference>
<dbReference type="PANTHER" id="PTHR43409:SF16">
    <property type="entry name" value="SLR0320 PROTEIN"/>
    <property type="match status" value="1"/>
</dbReference>